<accession>A0ABP9WUU5</accession>
<comment type="caution">
    <text evidence="3">The sequence shown here is derived from an EMBL/GenBank/DDBJ whole genome shotgun (WGS) entry which is preliminary data.</text>
</comment>
<evidence type="ECO:0000313" key="3">
    <source>
        <dbReference type="EMBL" id="GAA5526363.1"/>
    </source>
</evidence>
<dbReference type="Pfam" id="PF13462">
    <property type="entry name" value="Thioredoxin_4"/>
    <property type="match status" value="1"/>
</dbReference>
<keyword evidence="1" id="KW-0472">Membrane</keyword>
<dbReference type="Proteomes" id="UP001428290">
    <property type="component" value="Unassembled WGS sequence"/>
</dbReference>
<keyword evidence="4" id="KW-1185">Reference proteome</keyword>
<dbReference type="PROSITE" id="PS51352">
    <property type="entry name" value="THIOREDOXIN_2"/>
    <property type="match status" value="1"/>
</dbReference>
<feature type="domain" description="Thioredoxin" evidence="2">
    <location>
        <begin position="52"/>
        <end position="240"/>
    </location>
</feature>
<sequence>MLTSRVIVPSQRRFLVGGLVSIAISVLVLGLSVWHMPDQTAPAVLPTSQPTAVVAAPIPQFTRESTTDWSLGKPTAPIVLDLYTDLTCSHCRDLHLAMESKGFLSQFIDSGDVYLRIHMLAMPEVSPWSVDVTVMSVCAGSQGQFWPAYDALMRDATWLTAPNPRQQAQAQVLQATTLDRQAFEACFQRPDFGREIVAFSRWQIANGLAGTPSAYVNGHAVVWRSNPIDDLITAIQQWLPEPATPQRRDPGGSLQQQY</sequence>
<organism evidence="3 4">
    <name type="scientific">Herpetosiphon gulosus</name>
    <dbReference type="NCBI Taxonomy" id="1973496"/>
    <lineage>
        <taxon>Bacteria</taxon>
        <taxon>Bacillati</taxon>
        <taxon>Chloroflexota</taxon>
        <taxon>Chloroflexia</taxon>
        <taxon>Herpetosiphonales</taxon>
        <taxon>Herpetosiphonaceae</taxon>
        <taxon>Herpetosiphon</taxon>
    </lineage>
</organism>
<evidence type="ECO:0000313" key="4">
    <source>
        <dbReference type="Proteomes" id="UP001428290"/>
    </source>
</evidence>
<evidence type="ECO:0000259" key="2">
    <source>
        <dbReference type="PROSITE" id="PS51352"/>
    </source>
</evidence>
<reference evidence="3 4" key="1">
    <citation type="submission" date="2024-02" db="EMBL/GenBank/DDBJ databases">
        <title>Herpetosiphon gulosus NBRC 112829.</title>
        <authorList>
            <person name="Ichikawa N."/>
            <person name="Katano-Makiyama Y."/>
            <person name="Hidaka K."/>
        </authorList>
    </citation>
    <scope>NUCLEOTIDE SEQUENCE [LARGE SCALE GENOMIC DNA]</scope>
    <source>
        <strain evidence="3 4">NBRC 112829</strain>
    </source>
</reference>
<proteinExistence type="predicted"/>
<keyword evidence="1" id="KW-0812">Transmembrane</keyword>
<feature type="transmembrane region" description="Helical" evidence="1">
    <location>
        <begin position="14"/>
        <end position="36"/>
    </location>
</feature>
<dbReference type="InterPro" id="IPR012336">
    <property type="entry name" value="Thioredoxin-like_fold"/>
</dbReference>
<dbReference type="CDD" id="cd02972">
    <property type="entry name" value="DsbA_family"/>
    <property type="match status" value="1"/>
</dbReference>
<dbReference type="SUPFAM" id="SSF52833">
    <property type="entry name" value="Thioredoxin-like"/>
    <property type="match status" value="1"/>
</dbReference>
<dbReference type="RefSeq" id="WP_345720013.1">
    <property type="nucleotide sequence ID" value="NZ_BAABRU010000001.1"/>
</dbReference>
<dbReference type="Gene3D" id="3.40.30.10">
    <property type="entry name" value="Glutaredoxin"/>
    <property type="match status" value="1"/>
</dbReference>
<gene>
    <name evidence="3" type="ORF">Hgul01_00135</name>
</gene>
<dbReference type="EMBL" id="BAABRU010000001">
    <property type="protein sequence ID" value="GAA5526363.1"/>
    <property type="molecule type" value="Genomic_DNA"/>
</dbReference>
<dbReference type="InterPro" id="IPR036249">
    <property type="entry name" value="Thioredoxin-like_sf"/>
</dbReference>
<keyword evidence="1" id="KW-1133">Transmembrane helix</keyword>
<dbReference type="InterPro" id="IPR013766">
    <property type="entry name" value="Thioredoxin_domain"/>
</dbReference>
<name>A0ABP9WUU5_9CHLR</name>
<protein>
    <recommendedName>
        <fullName evidence="2">Thioredoxin domain-containing protein</fullName>
    </recommendedName>
</protein>
<evidence type="ECO:0000256" key="1">
    <source>
        <dbReference type="SAM" id="Phobius"/>
    </source>
</evidence>